<organism evidence="1 2">
    <name type="scientific">Austropuccinia psidii MF-1</name>
    <dbReference type="NCBI Taxonomy" id="1389203"/>
    <lineage>
        <taxon>Eukaryota</taxon>
        <taxon>Fungi</taxon>
        <taxon>Dikarya</taxon>
        <taxon>Basidiomycota</taxon>
        <taxon>Pucciniomycotina</taxon>
        <taxon>Pucciniomycetes</taxon>
        <taxon>Pucciniales</taxon>
        <taxon>Sphaerophragmiaceae</taxon>
        <taxon>Austropuccinia</taxon>
    </lineage>
</organism>
<protein>
    <submittedName>
        <fullName evidence="1">Uncharacterized protein</fullName>
    </submittedName>
</protein>
<comment type="caution">
    <text evidence="1">The sequence shown here is derived from an EMBL/GenBank/DDBJ whole genome shotgun (WGS) entry which is preliminary data.</text>
</comment>
<keyword evidence="2" id="KW-1185">Reference proteome</keyword>
<dbReference type="PANTHER" id="PTHR33246">
    <property type="entry name" value="CCHC-TYPE DOMAIN-CONTAINING PROTEIN"/>
    <property type="match status" value="1"/>
</dbReference>
<dbReference type="PANTHER" id="PTHR33246:SF51">
    <property type="entry name" value="MYB_SANT-LIKE DOMAIN-CONTAINING PROTEIN"/>
    <property type="match status" value="1"/>
</dbReference>
<evidence type="ECO:0000313" key="1">
    <source>
        <dbReference type="EMBL" id="MBW0462537.1"/>
    </source>
</evidence>
<accession>A0A9Q3GDT1</accession>
<sequence length="349" mass="40291">MTQSKERQIKTDMKITSGLPHPSGHLICTDYLTIINWLSVKSNFESCFGTSGSTSIGRPPSSKQHGFQLMAIEVNKKSRNRLNLSSSSIRDQWQTYKKKYMAAKKFENLTGAGITEEDESKGIISMSEKLESMCPCYAEMDVLFGHKPNVTPIASYDSQEKDSFDGDDYDVLLDKENNCLDSPHNLDPLLNNDDSLVPVENLQDDLQSKFITHSTQKCNQAMTPNLNEKSGSRKRSLDMFAPTYANLHESWNKAREISDNAHLEWDRERWNEEKVCNMKKQQFEEVKLQNQMEFDKKQNVKKHEFEKEKWNWECELKEKKCQMDLTIVALSSSRPIAELERILTLIKKK</sequence>
<gene>
    <name evidence="1" type="ORF">O181_002252</name>
</gene>
<name>A0A9Q3GDT1_9BASI</name>
<evidence type="ECO:0000313" key="2">
    <source>
        <dbReference type="Proteomes" id="UP000765509"/>
    </source>
</evidence>
<dbReference type="EMBL" id="AVOT02000371">
    <property type="protein sequence ID" value="MBW0462537.1"/>
    <property type="molecule type" value="Genomic_DNA"/>
</dbReference>
<reference evidence="1" key="1">
    <citation type="submission" date="2021-03" db="EMBL/GenBank/DDBJ databases">
        <title>Draft genome sequence of rust myrtle Austropuccinia psidii MF-1, a brazilian biotype.</title>
        <authorList>
            <person name="Quecine M.C."/>
            <person name="Pachon D.M.R."/>
            <person name="Bonatelli M.L."/>
            <person name="Correr F.H."/>
            <person name="Franceschini L.M."/>
            <person name="Leite T.F."/>
            <person name="Margarido G.R.A."/>
            <person name="Almeida C.A."/>
            <person name="Ferrarezi J.A."/>
            <person name="Labate C.A."/>
        </authorList>
    </citation>
    <scope>NUCLEOTIDE SEQUENCE</scope>
    <source>
        <strain evidence="1">MF-1</strain>
    </source>
</reference>
<dbReference type="AlphaFoldDB" id="A0A9Q3GDT1"/>
<proteinExistence type="predicted"/>
<dbReference type="Proteomes" id="UP000765509">
    <property type="component" value="Unassembled WGS sequence"/>
</dbReference>